<protein>
    <submittedName>
        <fullName evidence="1">YCL033C-like protein</fullName>
    </submittedName>
</protein>
<reference evidence="1 2" key="1">
    <citation type="journal article" date="2012" name="FEMS Yeast Res.">
        <title>The genome sequence of the wine yeast VIN7 reveals an allotriploid hybrid genome with Saccharomyces cerevisiae and Saccharomyces kudriavzevii origins.</title>
        <authorList>
            <person name="Borneman A.R."/>
            <person name="Desany B.A."/>
            <person name="Riches D."/>
            <person name="Affourtit J.P."/>
            <person name="Forgan A.H."/>
            <person name="Pretorius I.S."/>
            <person name="Egholm M."/>
            <person name="Chambers P.J."/>
        </authorList>
    </citation>
    <scope>NUCLEOTIDE SEQUENCE [LARGE SCALE GENOMIC DNA]</scope>
    <source>
        <strain evidence="1 2">VIN7</strain>
    </source>
</reference>
<dbReference type="Proteomes" id="UP000009009">
    <property type="component" value="Unassembled WGS sequence"/>
</dbReference>
<keyword evidence="2" id="KW-1185">Reference proteome</keyword>
<name>H0GRT2_SACCK</name>
<sequence length="189" mass="20731">MPQVPTTLPTAYLYPRRHQRGVAVVRDGARGDFFVECGPATTSIELGVTRVQRCVTVGTMVDPGVLGVQVCACVGSFGRLIPEHHQLQGRQCVIPFHVVRFAAHFIARMQVSCQCNASCAWESSAQREGVEPIQLVHFTWCSLSSPLFKLLSATYFPIHETGKLVSAIITSWLKGGSLGKRLLPNKINK</sequence>
<dbReference type="EMBL" id="AGVY01000144">
    <property type="protein sequence ID" value="EHN03467.1"/>
    <property type="molecule type" value="Genomic_DNA"/>
</dbReference>
<accession>H0GRT2</accession>
<gene>
    <name evidence="1" type="ORF">VIN7_5823</name>
</gene>
<dbReference type="AlphaFoldDB" id="H0GRT2"/>
<evidence type="ECO:0000313" key="2">
    <source>
        <dbReference type="Proteomes" id="UP000009009"/>
    </source>
</evidence>
<comment type="caution">
    <text evidence="1">The sequence shown here is derived from an EMBL/GenBank/DDBJ whole genome shotgun (WGS) entry which is preliminary data.</text>
</comment>
<evidence type="ECO:0000313" key="1">
    <source>
        <dbReference type="EMBL" id="EHN03467.1"/>
    </source>
</evidence>
<dbReference type="HOGENOM" id="CLU_1435189_0_0_1"/>
<proteinExistence type="predicted"/>
<organism evidence="1 2">
    <name type="scientific">Saccharomyces cerevisiae x Saccharomyces kudriavzevii (strain VIN7)</name>
    <name type="common">Yeast</name>
    <dbReference type="NCBI Taxonomy" id="1095631"/>
    <lineage>
        <taxon>Eukaryota</taxon>
        <taxon>Fungi</taxon>
        <taxon>Dikarya</taxon>
        <taxon>Ascomycota</taxon>
        <taxon>Saccharomycotina</taxon>
        <taxon>Saccharomycetes</taxon>
        <taxon>Saccharomycetales</taxon>
        <taxon>Saccharomycetaceae</taxon>
        <taxon>Saccharomyces</taxon>
    </lineage>
</organism>